<feature type="compositionally biased region" description="Polar residues" evidence="1">
    <location>
        <begin position="171"/>
        <end position="187"/>
    </location>
</feature>
<evidence type="ECO:0000313" key="2">
    <source>
        <dbReference type="EMBL" id="MCZ4298076.1"/>
    </source>
</evidence>
<comment type="caution">
    <text evidence="2">The sequence shown here is derived from an EMBL/GenBank/DDBJ whole genome shotgun (WGS) entry which is preliminary data.</text>
</comment>
<evidence type="ECO:0000256" key="1">
    <source>
        <dbReference type="SAM" id="MobiDB-lite"/>
    </source>
</evidence>
<keyword evidence="3" id="KW-1185">Reference proteome</keyword>
<sequence>MSDETDSIKVAFDEMPNEVFFLIGVFLRNCAELEDMIETKLFSLLKLSEDQGRMLLGAATIGTKLNKLEYAAKAKDTDFHQALKRLKLDSLDEIISCRNTFAHSTYVGTMDGEFAFLTAKQMAPDNGVGTTKIETYSLDTIKERAKVSAELCFIFGNDPETQARRKERNELLQSGYNLRRVSPQQKKTPPAQKRRPQSSGE</sequence>
<organism evidence="2 3">
    <name type="scientific">Henriciella marina</name>
    <dbReference type="NCBI Taxonomy" id="453851"/>
    <lineage>
        <taxon>Bacteria</taxon>
        <taxon>Pseudomonadati</taxon>
        <taxon>Pseudomonadota</taxon>
        <taxon>Alphaproteobacteria</taxon>
        <taxon>Hyphomonadales</taxon>
        <taxon>Hyphomonadaceae</taxon>
        <taxon>Henriciella</taxon>
    </lineage>
</organism>
<feature type="region of interest" description="Disordered" evidence="1">
    <location>
        <begin position="163"/>
        <end position="201"/>
    </location>
</feature>
<reference evidence="2" key="1">
    <citation type="submission" date="2022-12" db="EMBL/GenBank/DDBJ databases">
        <title>Bacterial isolates from different developmental stages of Nematostella vectensis.</title>
        <authorList>
            <person name="Fraune S."/>
        </authorList>
    </citation>
    <scope>NUCLEOTIDE SEQUENCE</scope>
    <source>
        <strain evidence="2">G21632-S1</strain>
    </source>
</reference>
<dbReference type="RefSeq" id="WP_269402193.1">
    <property type="nucleotide sequence ID" value="NZ_JAPWGW010000002.1"/>
</dbReference>
<gene>
    <name evidence="2" type="ORF">O4G74_08405</name>
</gene>
<proteinExistence type="predicted"/>
<accession>A0ABT4LUP4</accession>
<protein>
    <submittedName>
        <fullName evidence="2">Uncharacterized protein</fullName>
    </submittedName>
</protein>
<dbReference type="Proteomes" id="UP001083770">
    <property type="component" value="Unassembled WGS sequence"/>
</dbReference>
<dbReference type="EMBL" id="JAPWGW010000002">
    <property type="protein sequence ID" value="MCZ4298076.1"/>
    <property type="molecule type" value="Genomic_DNA"/>
</dbReference>
<name>A0ABT4LUP4_9PROT</name>
<evidence type="ECO:0000313" key="3">
    <source>
        <dbReference type="Proteomes" id="UP001083770"/>
    </source>
</evidence>
<feature type="compositionally biased region" description="Basic residues" evidence="1">
    <location>
        <begin position="192"/>
        <end position="201"/>
    </location>
</feature>